<accession>A0A1H9ZY58</accession>
<dbReference type="NCBIfam" id="TIGR01620">
    <property type="entry name" value="hyp_HI0043"/>
    <property type="match status" value="1"/>
</dbReference>
<organism evidence="9 10">
    <name type="scientific">Thorsellia anophelis DSM 18579</name>
    <dbReference type="NCBI Taxonomy" id="1123402"/>
    <lineage>
        <taxon>Bacteria</taxon>
        <taxon>Pseudomonadati</taxon>
        <taxon>Pseudomonadota</taxon>
        <taxon>Gammaproteobacteria</taxon>
        <taxon>Enterobacterales</taxon>
        <taxon>Thorselliaceae</taxon>
        <taxon>Thorsellia</taxon>
    </lineage>
</organism>
<protein>
    <submittedName>
        <fullName evidence="9">Putative membrane protein</fullName>
    </submittedName>
</protein>
<evidence type="ECO:0000256" key="2">
    <source>
        <dbReference type="ARBA" id="ARBA00008255"/>
    </source>
</evidence>
<dbReference type="EMBL" id="FOHV01000004">
    <property type="protein sequence ID" value="SES86323.1"/>
    <property type="molecule type" value="Genomic_DNA"/>
</dbReference>
<evidence type="ECO:0000256" key="8">
    <source>
        <dbReference type="SAM" id="Phobius"/>
    </source>
</evidence>
<dbReference type="Pfam" id="PF05128">
    <property type="entry name" value="DUF697"/>
    <property type="match status" value="1"/>
</dbReference>
<dbReference type="OrthoDB" id="958025at2"/>
<dbReference type="Proteomes" id="UP000242642">
    <property type="component" value="Unassembled WGS sequence"/>
</dbReference>
<evidence type="ECO:0000256" key="4">
    <source>
        <dbReference type="ARBA" id="ARBA00022519"/>
    </source>
</evidence>
<keyword evidence="5 8" id="KW-0812">Transmembrane</keyword>
<proteinExistence type="inferred from homology"/>
<evidence type="ECO:0000256" key="7">
    <source>
        <dbReference type="ARBA" id="ARBA00023136"/>
    </source>
</evidence>
<dbReference type="RefSeq" id="WP_093317904.1">
    <property type="nucleotide sequence ID" value="NZ_FOHV01000004.1"/>
</dbReference>
<feature type="transmembrane region" description="Helical" evidence="8">
    <location>
        <begin position="59"/>
        <end position="81"/>
    </location>
</feature>
<evidence type="ECO:0000256" key="3">
    <source>
        <dbReference type="ARBA" id="ARBA00022475"/>
    </source>
</evidence>
<dbReference type="PANTHER" id="PTHR39342:SF1">
    <property type="entry name" value="UPF0283 MEMBRANE PROTEIN YCJF"/>
    <property type="match status" value="1"/>
</dbReference>
<evidence type="ECO:0000256" key="5">
    <source>
        <dbReference type="ARBA" id="ARBA00022692"/>
    </source>
</evidence>
<gene>
    <name evidence="9" type="ORF">SAMN02583745_00746</name>
</gene>
<keyword evidence="6 8" id="KW-1133">Transmembrane helix</keyword>
<keyword evidence="3" id="KW-1003">Cell membrane</keyword>
<reference evidence="10" key="1">
    <citation type="submission" date="2016-10" db="EMBL/GenBank/DDBJ databases">
        <authorList>
            <person name="Varghese N."/>
            <person name="Submissions S."/>
        </authorList>
    </citation>
    <scope>NUCLEOTIDE SEQUENCE [LARGE SCALE GENOMIC DNA]</scope>
    <source>
        <strain evidence="10">DSM 18579</strain>
    </source>
</reference>
<comment type="similarity">
    <text evidence="2">Belongs to the UPF0283 family.</text>
</comment>
<sequence length="342" mass="38240">MVNSTNTTQSPIRPAQFFQSDEQIIIEPLPNSDMALNELEIKAEPDLFVPKKQSFAKRLFAIACLLFVIAATVQSGYHIYSQWLSKAWLSMLIDISLLGIGLAVLSSIINEYFTLKKLKQSLNLQARGCELFESMEVNDEAKDFCLSIVKKNGLGEMNHESLSPSVKYWLSQINETHTNQEVITLFEQSVMITLDKKAMKVIESHMTDSALLVALSPLAIVDMLFVAWRNLRMVNQIAAIYGIELNYFGRIRLLKHILFNVAFVGGAELITELGSELLSQDILAKFSTRAAQGIGAGVLTARLGIQTIKLCRPIPFIQSAPKLSHLRLNLINKVKNMIKTAR</sequence>
<keyword evidence="4" id="KW-0997">Cell inner membrane</keyword>
<dbReference type="InterPro" id="IPR021147">
    <property type="entry name" value="DUF697"/>
</dbReference>
<comment type="subcellular location">
    <subcellularLocation>
        <location evidence="1">Cell inner membrane</location>
        <topology evidence="1">Multi-pass membrane protein</topology>
    </subcellularLocation>
</comment>
<dbReference type="PANTHER" id="PTHR39342">
    <property type="entry name" value="UPF0283 MEMBRANE PROTEIN YCJF"/>
    <property type="match status" value="1"/>
</dbReference>
<evidence type="ECO:0000256" key="6">
    <source>
        <dbReference type="ARBA" id="ARBA00022989"/>
    </source>
</evidence>
<dbReference type="GO" id="GO:0005886">
    <property type="term" value="C:plasma membrane"/>
    <property type="evidence" value="ECO:0007669"/>
    <property type="project" value="UniProtKB-SubCell"/>
</dbReference>
<dbReference type="InterPro" id="IPR006507">
    <property type="entry name" value="UPF0283"/>
</dbReference>
<dbReference type="STRING" id="1123402.SAMN02583745_00746"/>
<name>A0A1H9ZY58_9GAMM</name>
<dbReference type="AlphaFoldDB" id="A0A1H9ZY58"/>
<keyword evidence="7 8" id="KW-0472">Membrane</keyword>
<evidence type="ECO:0000313" key="10">
    <source>
        <dbReference type="Proteomes" id="UP000242642"/>
    </source>
</evidence>
<feature type="transmembrane region" description="Helical" evidence="8">
    <location>
        <begin position="87"/>
        <end position="109"/>
    </location>
</feature>
<evidence type="ECO:0000256" key="1">
    <source>
        <dbReference type="ARBA" id="ARBA00004429"/>
    </source>
</evidence>
<feature type="transmembrane region" description="Helical" evidence="8">
    <location>
        <begin position="209"/>
        <end position="228"/>
    </location>
</feature>
<evidence type="ECO:0000313" key="9">
    <source>
        <dbReference type="EMBL" id="SES86323.1"/>
    </source>
</evidence>
<keyword evidence="10" id="KW-1185">Reference proteome</keyword>